<evidence type="ECO:0000256" key="3">
    <source>
        <dbReference type="ARBA" id="ARBA00022679"/>
    </source>
</evidence>
<comment type="similarity">
    <text evidence="17">Belongs to the protein kinase superfamily.</text>
</comment>
<feature type="signal peptide" evidence="20">
    <location>
        <begin position="1"/>
        <end position="21"/>
    </location>
</feature>
<evidence type="ECO:0000256" key="1">
    <source>
        <dbReference type="ARBA" id="ARBA00004167"/>
    </source>
</evidence>
<dbReference type="PROSITE" id="PS50011">
    <property type="entry name" value="PROTEIN_KINASE_DOM"/>
    <property type="match status" value="1"/>
</dbReference>
<dbReference type="InterPro" id="IPR000719">
    <property type="entry name" value="Prot_kinase_dom"/>
</dbReference>
<dbReference type="InterPro" id="IPR011009">
    <property type="entry name" value="Kinase-like_dom_sf"/>
</dbReference>
<keyword evidence="11 19" id="KW-0472">Membrane</keyword>
<keyword evidence="2 17" id="KW-0723">Serine/threonine-protein kinase</keyword>
<evidence type="ECO:0000256" key="14">
    <source>
        <dbReference type="ARBA" id="ARBA00047558"/>
    </source>
</evidence>
<dbReference type="InterPro" id="IPR001245">
    <property type="entry name" value="Ser-Thr/Tyr_kinase_cat_dom"/>
</dbReference>
<feature type="domain" description="Protein kinase" evidence="21">
    <location>
        <begin position="183"/>
        <end position="460"/>
    </location>
</feature>
<organism evidence="22 23">
    <name type="scientific">Malus baccata</name>
    <name type="common">Siberian crab apple</name>
    <name type="synonym">Pyrus baccata</name>
    <dbReference type="NCBI Taxonomy" id="106549"/>
    <lineage>
        <taxon>Eukaryota</taxon>
        <taxon>Viridiplantae</taxon>
        <taxon>Streptophyta</taxon>
        <taxon>Embryophyta</taxon>
        <taxon>Tracheophyta</taxon>
        <taxon>Spermatophyta</taxon>
        <taxon>Magnoliopsida</taxon>
        <taxon>eudicotyledons</taxon>
        <taxon>Gunneridae</taxon>
        <taxon>Pentapetalae</taxon>
        <taxon>rosids</taxon>
        <taxon>fabids</taxon>
        <taxon>Rosales</taxon>
        <taxon>Rosaceae</taxon>
        <taxon>Amygdaloideae</taxon>
        <taxon>Maleae</taxon>
        <taxon>Malus</taxon>
    </lineage>
</organism>
<evidence type="ECO:0000256" key="13">
    <source>
        <dbReference type="ARBA" id="ARBA00023180"/>
    </source>
</evidence>
<dbReference type="PROSITE" id="PS00107">
    <property type="entry name" value="PROTEIN_KINASE_ATP"/>
    <property type="match status" value="1"/>
</dbReference>
<dbReference type="Pfam" id="PF07714">
    <property type="entry name" value="PK_Tyr_Ser-Thr"/>
    <property type="match status" value="1"/>
</dbReference>
<comment type="catalytic activity">
    <reaction evidence="14">
        <text>L-seryl-[protein] + ATP = O-phospho-L-seryl-[protein] + ADP + H(+)</text>
        <dbReference type="Rhea" id="RHEA:17989"/>
        <dbReference type="Rhea" id="RHEA-COMP:9863"/>
        <dbReference type="Rhea" id="RHEA-COMP:11604"/>
        <dbReference type="ChEBI" id="CHEBI:15378"/>
        <dbReference type="ChEBI" id="CHEBI:29999"/>
        <dbReference type="ChEBI" id="CHEBI:30616"/>
        <dbReference type="ChEBI" id="CHEBI:83421"/>
        <dbReference type="ChEBI" id="CHEBI:456216"/>
    </reaction>
</comment>
<dbReference type="CDD" id="cd14066">
    <property type="entry name" value="STKc_IRAK"/>
    <property type="match status" value="1"/>
</dbReference>
<evidence type="ECO:0000313" key="23">
    <source>
        <dbReference type="Proteomes" id="UP000315295"/>
    </source>
</evidence>
<evidence type="ECO:0000256" key="11">
    <source>
        <dbReference type="ARBA" id="ARBA00023136"/>
    </source>
</evidence>
<dbReference type="STRING" id="106549.A0A540KLR2"/>
<feature type="compositionally biased region" description="Pro residues" evidence="18">
    <location>
        <begin position="73"/>
        <end position="104"/>
    </location>
</feature>
<protein>
    <recommendedName>
        <fullName evidence="21">Protein kinase domain-containing protein</fullName>
    </recommendedName>
</protein>
<dbReference type="FunFam" id="3.30.200.20:FF:000142">
    <property type="entry name" value="Cysteine-rich receptor-like protein kinase 10"/>
    <property type="match status" value="1"/>
</dbReference>
<dbReference type="Gene3D" id="3.30.200.20">
    <property type="entry name" value="Phosphorylase Kinase, domain 1"/>
    <property type="match status" value="1"/>
</dbReference>
<dbReference type="InterPro" id="IPR008271">
    <property type="entry name" value="Ser/Thr_kinase_AS"/>
</dbReference>
<dbReference type="SMART" id="SM00220">
    <property type="entry name" value="S_TKc"/>
    <property type="match status" value="1"/>
</dbReference>
<keyword evidence="5 20" id="KW-0732">Signal</keyword>
<keyword evidence="4 19" id="KW-0812">Transmembrane</keyword>
<keyword evidence="6" id="KW-0677">Repeat</keyword>
<dbReference type="Gene3D" id="1.10.510.10">
    <property type="entry name" value="Transferase(Phosphotransferase) domain 1"/>
    <property type="match status" value="1"/>
</dbReference>
<dbReference type="GO" id="GO:0004674">
    <property type="term" value="F:protein serine/threonine kinase activity"/>
    <property type="evidence" value="ECO:0007669"/>
    <property type="project" value="UniProtKB-KW"/>
</dbReference>
<evidence type="ECO:0000256" key="20">
    <source>
        <dbReference type="SAM" id="SignalP"/>
    </source>
</evidence>
<keyword evidence="9 16" id="KW-0067">ATP-binding</keyword>
<feature type="compositionally biased region" description="Low complexity" evidence="18">
    <location>
        <begin position="29"/>
        <end position="72"/>
    </location>
</feature>
<keyword evidence="7 16" id="KW-0547">Nucleotide-binding</keyword>
<dbReference type="GO" id="GO:0005886">
    <property type="term" value="C:plasma membrane"/>
    <property type="evidence" value="ECO:0007669"/>
    <property type="project" value="TreeGrafter"/>
</dbReference>
<evidence type="ECO:0000256" key="17">
    <source>
        <dbReference type="RuleBase" id="RU000304"/>
    </source>
</evidence>
<dbReference type="GO" id="GO:0005524">
    <property type="term" value="F:ATP binding"/>
    <property type="evidence" value="ECO:0007669"/>
    <property type="project" value="UniProtKB-UniRule"/>
</dbReference>
<evidence type="ECO:0000256" key="6">
    <source>
        <dbReference type="ARBA" id="ARBA00022737"/>
    </source>
</evidence>
<evidence type="ECO:0000259" key="21">
    <source>
        <dbReference type="PROSITE" id="PS50011"/>
    </source>
</evidence>
<evidence type="ECO:0000256" key="16">
    <source>
        <dbReference type="PROSITE-ProRule" id="PRU10141"/>
    </source>
</evidence>
<dbReference type="FunFam" id="1.10.510.10:FF:000129">
    <property type="entry name" value="cysteine-rich receptor-like protein kinase 10"/>
    <property type="match status" value="1"/>
</dbReference>
<evidence type="ECO:0000256" key="15">
    <source>
        <dbReference type="ARBA" id="ARBA00047951"/>
    </source>
</evidence>
<evidence type="ECO:0000256" key="5">
    <source>
        <dbReference type="ARBA" id="ARBA00022729"/>
    </source>
</evidence>
<keyword evidence="3" id="KW-0808">Transferase</keyword>
<comment type="catalytic activity">
    <reaction evidence="15">
        <text>L-threonyl-[protein] + ATP = O-phospho-L-threonyl-[protein] + ADP + H(+)</text>
        <dbReference type="Rhea" id="RHEA:46608"/>
        <dbReference type="Rhea" id="RHEA-COMP:11060"/>
        <dbReference type="Rhea" id="RHEA-COMP:11605"/>
        <dbReference type="ChEBI" id="CHEBI:15378"/>
        <dbReference type="ChEBI" id="CHEBI:30013"/>
        <dbReference type="ChEBI" id="CHEBI:30616"/>
        <dbReference type="ChEBI" id="CHEBI:61977"/>
        <dbReference type="ChEBI" id="CHEBI:456216"/>
    </reaction>
</comment>
<keyword evidence="10 19" id="KW-1133">Transmembrane helix</keyword>
<keyword evidence="12" id="KW-0675">Receptor</keyword>
<evidence type="ECO:0000256" key="10">
    <source>
        <dbReference type="ARBA" id="ARBA00022989"/>
    </source>
</evidence>
<dbReference type="PANTHER" id="PTHR27002">
    <property type="entry name" value="RECEPTOR-LIKE SERINE/THREONINE-PROTEIN KINASE SD1-8"/>
    <property type="match status" value="1"/>
</dbReference>
<feature type="region of interest" description="Disordered" evidence="18">
    <location>
        <begin position="29"/>
        <end position="113"/>
    </location>
</feature>
<evidence type="ECO:0000256" key="7">
    <source>
        <dbReference type="ARBA" id="ARBA00022741"/>
    </source>
</evidence>
<evidence type="ECO:0000256" key="18">
    <source>
        <dbReference type="SAM" id="MobiDB-lite"/>
    </source>
</evidence>
<dbReference type="PROSITE" id="PS00108">
    <property type="entry name" value="PROTEIN_KINASE_ST"/>
    <property type="match status" value="1"/>
</dbReference>
<proteinExistence type="inferred from homology"/>
<dbReference type="AlphaFoldDB" id="A0A540KLR2"/>
<dbReference type="EMBL" id="VIEB01001125">
    <property type="protein sequence ID" value="TQD75137.1"/>
    <property type="molecule type" value="Genomic_DNA"/>
</dbReference>
<evidence type="ECO:0000256" key="9">
    <source>
        <dbReference type="ARBA" id="ARBA00022840"/>
    </source>
</evidence>
<gene>
    <name evidence="22" type="ORF">C1H46_039321</name>
</gene>
<evidence type="ECO:0000256" key="8">
    <source>
        <dbReference type="ARBA" id="ARBA00022777"/>
    </source>
</evidence>
<evidence type="ECO:0000256" key="12">
    <source>
        <dbReference type="ARBA" id="ARBA00023170"/>
    </source>
</evidence>
<dbReference type="GO" id="GO:0042742">
    <property type="term" value="P:defense response to bacterium"/>
    <property type="evidence" value="ECO:0007669"/>
    <property type="project" value="TreeGrafter"/>
</dbReference>
<evidence type="ECO:0000313" key="22">
    <source>
        <dbReference type="EMBL" id="TQD75137.1"/>
    </source>
</evidence>
<feature type="transmembrane region" description="Helical" evidence="19">
    <location>
        <begin position="117"/>
        <end position="138"/>
    </location>
</feature>
<name>A0A540KLR2_MALBA</name>
<keyword evidence="23" id="KW-1185">Reference proteome</keyword>
<feature type="chain" id="PRO_5022214453" description="Protein kinase domain-containing protein" evidence="20">
    <location>
        <begin position="22"/>
        <end position="500"/>
    </location>
</feature>
<dbReference type="PANTHER" id="PTHR27002:SF1050">
    <property type="entry name" value="CYSTEINE-RICH RECEPTOR-LIKE PROTEIN KINASE 5"/>
    <property type="match status" value="1"/>
</dbReference>
<evidence type="ECO:0000256" key="4">
    <source>
        <dbReference type="ARBA" id="ARBA00022692"/>
    </source>
</evidence>
<comment type="subcellular location">
    <subcellularLocation>
        <location evidence="1">Membrane</location>
        <topology evidence="1">Single-pass membrane protein</topology>
    </subcellularLocation>
</comment>
<evidence type="ECO:0000256" key="2">
    <source>
        <dbReference type="ARBA" id="ARBA00022527"/>
    </source>
</evidence>
<evidence type="ECO:0000256" key="19">
    <source>
        <dbReference type="SAM" id="Phobius"/>
    </source>
</evidence>
<feature type="binding site" evidence="16">
    <location>
        <position position="211"/>
    </location>
    <ligand>
        <name>ATP</name>
        <dbReference type="ChEBI" id="CHEBI:30616"/>
    </ligand>
</feature>
<accession>A0A540KLR2</accession>
<comment type="caution">
    <text evidence="22">The sequence shown here is derived from an EMBL/GenBank/DDBJ whole genome shotgun (WGS) entry which is preliminary data.</text>
</comment>
<dbReference type="Proteomes" id="UP000315295">
    <property type="component" value="Unassembled WGS sequence"/>
</dbReference>
<sequence>MIPFYVLSVLLIALPSTTTDAVPIVIANTPSSQTSTPTTVIANTPSSQTSTPTTVIAHTPSSQTSTPTVTLSPSPPPNLLPSPSPPKLSPSPPPMLSPSLPPPSLTNRSGSSKPSSMIIIVGTLGSVAFCSLVVGCFFRKRLRTVKERYHSKRQKKKVGNDMKKTVESLQFRLGTIETATNKFSDDNKLGEGGFGAVFKGTLGNGHEIAVKRLSKSSTQGVQEFQNEVVLVAKLQHRNLVRLLGFCLEGEETLLVYEYVPNKSLDKFLFEPKKREQLDWSRRCMIIGGIARGILYLHEDSRLRVIHRDLKASNILLDGEMNPKISDFGMAKMFGVDGQTQGNTERVVGTYGYMAPEYAIEGIYSVKSDVFSFGILLLEITTGRKNFLGFDCRFPTLLAHAWQSWNEGKGLDLIDPILSKDSCRPDQVLRYIHIGLLCVQEDANNRPTMSSVVLMLKTETISLPEPERPAFFTGRSANMQDQIAANSCTINGLTISDDLPR</sequence>
<reference evidence="22 23" key="1">
    <citation type="journal article" date="2019" name="G3 (Bethesda)">
        <title>Sequencing of a Wild Apple (Malus baccata) Genome Unravels the Differences Between Cultivated and Wild Apple Species Regarding Disease Resistance and Cold Tolerance.</title>
        <authorList>
            <person name="Chen X."/>
        </authorList>
    </citation>
    <scope>NUCLEOTIDE SEQUENCE [LARGE SCALE GENOMIC DNA]</scope>
    <source>
        <strain evidence="23">cv. Shandingzi</strain>
        <tissue evidence="22">Leaves</tissue>
    </source>
</reference>
<dbReference type="InterPro" id="IPR017441">
    <property type="entry name" value="Protein_kinase_ATP_BS"/>
</dbReference>
<dbReference type="SUPFAM" id="SSF56112">
    <property type="entry name" value="Protein kinase-like (PK-like)"/>
    <property type="match status" value="1"/>
</dbReference>
<keyword evidence="8" id="KW-0418">Kinase</keyword>
<keyword evidence="13" id="KW-0325">Glycoprotein</keyword>